<dbReference type="OrthoDB" id="10400124at2759"/>
<evidence type="ECO:0000313" key="2">
    <source>
        <dbReference type="Proteomes" id="UP000554235"/>
    </source>
</evidence>
<name>A0A8H4P9F6_9HYPO</name>
<proteinExistence type="predicted"/>
<protein>
    <submittedName>
        <fullName evidence="1">Uncharacterized protein</fullName>
    </submittedName>
</protein>
<dbReference type="AlphaFoldDB" id="A0A8H4P9F6"/>
<keyword evidence="2" id="KW-1185">Reference proteome</keyword>
<dbReference type="EMBL" id="JAADYS010000767">
    <property type="protein sequence ID" value="KAF4467279.1"/>
    <property type="molecule type" value="Genomic_DNA"/>
</dbReference>
<dbReference type="Proteomes" id="UP000554235">
    <property type="component" value="Unassembled WGS sequence"/>
</dbReference>
<organism evidence="1 2">
    <name type="scientific">Fusarium albosuccineum</name>
    <dbReference type="NCBI Taxonomy" id="1237068"/>
    <lineage>
        <taxon>Eukaryota</taxon>
        <taxon>Fungi</taxon>
        <taxon>Dikarya</taxon>
        <taxon>Ascomycota</taxon>
        <taxon>Pezizomycotina</taxon>
        <taxon>Sordariomycetes</taxon>
        <taxon>Hypocreomycetidae</taxon>
        <taxon>Hypocreales</taxon>
        <taxon>Nectriaceae</taxon>
        <taxon>Fusarium</taxon>
        <taxon>Fusarium decemcellulare species complex</taxon>
    </lineage>
</organism>
<comment type="caution">
    <text evidence="1">The sequence shown here is derived from an EMBL/GenBank/DDBJ whole genome shotgun (WGS) entry which is preliminary data.</text>
</comment>
<reference evidence="1 2" key="1">
    <citation type="submission" date="2020-01" db="EMBL/GenBank/DDBJ databases">
        <title>Identification and distribution of gene clusters putatively required for synthesis of sphingolipid metabolism inhibitors in phylogenetically diverse species of the filamentous fungus Fusarium.</title>
        <authorList>
            <person name="Kim H.-S."/>
            <person name="Busman M."/>
            <person name="Brown D.W."/>
            <person name="Divon H."/>
            <person name="Uhlig S."/>
            <person name="Proctor R.H."/>
        </authorList>
    </citation>
    <scope>NUCLEOTIDE SEQUENCE [LARGE SCALE GENOMIC DNA]</scope>
    <source>
        <strain evidence="1 2">NRRL 20459</strain>
    </source>
</reference>
<accession>A0A8H4P9F6</accession>
<evidence type="ECO:0000313" key="1">
    <source>
        <dbReference type="EMBL" id="KAF4467279.1"/>
    </source>
</evidence>
<sequence length="161" mass="18799">MANAGKGTRRYVKPSSIKHVRGFDRAYRGRWYCVVKLYLLASSRIEKFEHAGRRIWEAMYRNQEGFEEHTENNLILRKLQQKRQAAVTLAFRQVSKEENKRVRDRYRALKGIGKLVRAINKFDALYFGDLLMDADHLGIEIFGSKKAAQLRTFCEMDPGGR</sequence>
<gene>
    <name evidence="1" type="ORF">FALBO_5843</name>
</gene>